<dbReference type="Gene3D" id="3.50.30.30">
    <property type="match status" value="1"/>
</dbReference>
<dbReference type="Pfam" id="PF02225">
    <property type="entry name" value="PA"/>
    <property type="match status" value="1"/>
</dbReference>
<dbReference type="InterPro" id="IPR007484">
    <property type="entry name" value="Peptidase_M28"/>
</dbReference>
<evidence type="ECO:0000256" key="6">
    <source>
        <dbReference type="ARBA" id="ARBA00022525"/>
    </source>
</evidence>
<dbReference type="RefSeq" id="XP_033386811.1">
    <property type="nucleotide sequence ID" value="XM_033529941.1"/>
</dbReference>
<sequence>MAIWKSIVATAAIAATVVDAGTLAPRNGYKSLVDSKSLRKQIKTEALKKRAETLQDIAYSTPGKNRVIGSEGHENTVKYIQKELGQFPDYYTVELQGVELSIGVSANLTANDKTIEVYAVTLAPSGHVSGPLVAVPNLGCEESDFTESLEGKIAIIYRGTCEFGIKVGLAVSKGAIGVIAYNNGEGTLEGYSLQKFEDPENPYVPVGGISQGAGEALVAQLEAGQEVTVDLTTVTNVATSYNVIAQTKGGDQENVIHLGGHSDSVTAGPGINDNGSGTSSLLEVAAQLTRYAVKNAVRFSWWTAEEAGLLGATYYVSKLSPEEKQKIRLFLDFDMMASPNYAFQIYDGDGSAFNSTGPPGSAEAEAEFTHYFADIAAVNHTEIEFDGRSDYGPFLEAGIAAGGIACGAEGIKTEEEEAMFGGAAGVPYDVNYHEDGDTVNNLNYEAWIEMTKAIAHVTAVYARSFDSLPPKNSTSLQKRAARYAQFKQTKRFQKWV</sequence>
<dbReference type="GeneID" id="54287338"/>
<dbReference type="GO" id="GO:0046872">
    <property type="term" value="F:metal ion binding"/>
    <property type="evidence" value="ECO:0007669"/>
    <property type="project" value="UniProtKB-KW"/>
</dbReference>
<dbReference type="GO" id="GO:0005576">
    <property type="term" value="C:extracellular region"/>
    <property type="evidence" value="ECO:0007669"/>
    <property type="project" value="UniProtKB-SubCell"/>
</dbReference>
<keyword evidence="10 13" id="KW-0378">Hydrolase</keyword>
<dbReference type="Proteomes" id="UP000799778">
    <property type="component" value="Unassembled WGS sequence"/>
</dbReference>
<dbReference type="CDD" id="cd02130">
    <property type="entry name" value="PA_ScAPY_like"/>
    <property type="match status" value="1"/>
</dbReference>
<name>A0A6A5XZ52_9PLEO</name>
<dbReference type="InterPro" id="IPR045175">
    <property type="entry name" value="M28_fam"/>
</dbReference>
<dbReference type="InterPro" id="IPR041756">
    <property type="entry name" value="M28_SGAP-like"/>
</dbReference>
<dbReference type="GO" id="GO:0006508">
    <property type="term" value="P:proteolysis"/>
    <property type="evidence" value="ECO:0007669"/>
    <property type="project" value="UniProtKB-KW"/>
</dbReference>
<keyword evidence="8 13" id="KW-0479">Metal-binding</keyword>
<comment type="similarity">
    <text evidence="4">Belongs to the peptidase M28 family. M28A subfamily.</text>
</comment>
<evidence type="ECO:0000256" key="1">
    <source>
        <dbReference type="ARBA" id="ARBA00001947"/>
    </source>
</evidence>
<dbReference type="GO" id="GO:0004177">
    <property type="term" value="F:aminopeptidase activity"/>
    <property type="evidence" value="ECO:0007669"/>
    <property type="project" value="UniProtKB-KW"/>
</dbReference>
<evidence type="ECO:0000256" key="9">
    <source>
        <dbReference type="ARBA" id="ARBA00022729"/>
    </source>
</evidence>
<dbReference type="EC" id="3.4.-.-" evidence="13"/>
<dbReference type="EMBL" id="ML978068">
    <property type="protein sequence ID" value="KAF2018472.1"/>
    <property type="molecule type" value="Genomic_DNA"/>
</dbReference>
<dbReference type="FunFam" id="3.40.630.10:FF:000054">
    <property type="entry name" value="Peptide hydrolase"/>
    <property type="match status" value="1"/>
</dbReference>
<evidence type="ECO:0000256" key="4">
    <source>
        <dbReference type="ARBA" id="ARBA00005957"/>
    </source>
</evidence>
<protein>
    <recommendedName>
        <fullName evidence="13">Peptide hydrolase</fullName>
        <ecNumber evidence="13">3.4.-.-</ecNumber>
    </recommendedName>
</protein>
<keyword evidence="7 13" id="KW-0645">Protease</keyword>
<keyword evidence="12" id="KW-0325">Glycoprotein</keyword>
<feature type="domain" description="PA" evidence="14">
    <location>
        <begin position="128"/>
        <end position="217"/>
    </location>
</feature>
<feature type="chain" id="PRO_5025716686" description="Peptide hydrolase" evidence="13">
    <location>
        <begin position="21"/>
        <end position="496"/>
    </location>
</feature>
<evidence type="ECO:0000256" key="10">
    <source>
        <dbReference type="ARBA" id="ARBA00022801"/>
    </source>
</evidence>
<gene>
    <name evidence="16" type="ORF">BU24DRAFT_432834</name>
</gene>
<dbReference type="GO" id="GO:0008235">
    <property type="term" value="F:metalloexopeptidase activity"/>
    <property type="evidence" value="ECO:0007669"/>
    <property type="project" value="InterPro"/>
</dbReference>
<dbReference type="PANTHER" id="PTHR12147">
    <property type="entry name" value="METALLOPEPTIDASE M28 FAMILY MEMBER"/>
    <property type="match status" value="1"/>
</dbReference>
<feature type="signal peptide" evidence="13">
    <location>
        <begin position="1"/>
        <end position="20"/>
    </location>
</feature>
<dbReference type="InterPro" id="IPR046450">
    <property type="entry name" value="PA_dom_sf"/>
</dbReference>
<evidence type="ECO:0000256" key="11">
    <source>
        <dbReference type="ARBA" id="ARBA00022833"/>
    </source>
</evidence>
<dbReference type="CDD" id="cd03876">
    <property type="entry name" value="M28_SGAP_like"/>
    <property type="match status" value="1"/>
</dbReference>
<evidence type="ECO:0000313" key="16">
    <source>
        <dbReference type="EMBL" id="KAF2018472.1"/>
    </source>
</evidence>
<proteinExistence type="inferred from homology"/>
<evidence type="ECO:0000313" key="17">
    <source>
        <dbReference type="Proteomes" id="UP000799778"/>
    </source>
</evidence>
<reference evidence="16" key="1">
    <citation type="journal article" date="2020" name="Stud. Mycol.">
        <title>101 Dothideomycetes genomes: a test case for predicting lifestyles and emergence of pathogens.</title>
        <authorList>
            <person name="Haridas S."/>
            <person name="Albert R."/>
            <person name="Binder M."/>
            <person name="Bloem J."/>
            <person name="Labutti K."/>
            <person name="Salamov A."/>
            <person name="Andreopoulos B."/>
            <person name="Baker S."/>
            <person name="Barry K."/>
            <person name="Bills G."/>
            <person name="Bluhm B."/>
            <person name="Cannon C."/>
            <person name="Castanera R."/>
            <person name="Culley D."/>
            <person name="Daum C."/>
            <person name="Ezra D."/>
            <person name="Gonzalez J."/>
            <person name="Henrissat B."/>
            <person name="Kuo A."/>
            <person name="Liang C."/>
            <person name="Lipzen A."/>
            <person name="Lutzoni F."/>
            <person name="Magnuson J."/>
            <person name="Mondo S."/>
            <person name="Nolan M."/>
            <person name="Ohm R."/>
            <person name="Pangilinan J."/>
            <person name="Park H.-J."/>
            <person name="Ramirez L."/>
            <person name="Alfaro M."/>
            <person name="Sun H."/>
            <person name="Tritt A."/>
            <person name="Yoshinaga Y."/>
            <person name="Zwiers L.-H."/>
            <person name="Turgeon B."/>
            <person name="Goodwin S."/>
            <person name="Spatafora J."/>
            <person name="Crous P."/>
            <person name="Grigoriev I."/>
        </authorList>
    </citation>
    <scope>NUCLEOTIDE SEQUENCE</scope>
    <source>
        <strain evidence="16">CBS 175.79</strain>
    </source>
</reference>
<evidence type="ECO:0000256" key="3">
    <source>
        <dbReference type="ARBA" id="ARBA00005634"/>
    </source>
</evidence>
<evidence type="ECO:0000256" key="5">
    <source>
        <dbReference type="ARBA" id="ARBA00022438"/>
    </source>
</evidence>
<evidence type="ECO:0000256" key="7">
    <source>
        <dbReference type="ARBA" id="ARBA00022670"/>
    </source>
</evidence>
<comment type="cofactor">
    <cofactor evidence="1">
        <name>Zn(2+)</name>
        <dbReference type="ChEBI" id="CHEBI:29105"/>
    </cofactor>
</comment>
<feature type="domain" description="Peptidase M28" evidence="15">
    <location>
        <begin position="242"/>
        <end position="457"/>
    </location>
</feature>
<comment type="similarity">
    <text evidence="3">Belongs to the peptidase M28 family. M28B subfamily.</text>
</comment>
<dbReference type="Pfam" id="PF04389">
    <property type="entry name" value="Peptidase_M28"/>
    <property type="match status" value="1"/>
</dbReference>
<keyword evidence="9 13" id="KW-0732">Signal</keyword>
<evidence type="ECO:0000256" key="13">
    <source>
        <dbReference type="RuleBase" id="RU361240"/>
    </source>
</evidence>
<keyword evidence="17" id="KW-1185">Reference proteome</keyword>
<evidence type="ECO:0000259" key="14">
    <source>
        <dbReference type="Pfam" id="PF02225"/>
    </source>
</evidence>
<dbReference type="PANTHER" id="PTHR12147:SF26">
    <property type="entry name" value="PEPTIDASE M28 DOMAIN-CONTAINING PROTEIN"/>
    <property type="match status" value="1"/>
</dbReference>
<evidence type="ECO:0000256" key="12">
    <source>
        <dbReference type="ARBA" id="ARBA00023180"/>
    </source>
</evidence>
<evidence type="ECO:0000256" key="8">
    <source>
        <dbReference type="ARBA" id="ARBA00022723"/>
    </source>
</evidence>
<dbReference type="Gene3D" id="3.40.630.10">
    <property type="entry name" value="Zn peptidases"/>
    <property type="match status" value="1"/>
</dbReference>
<keyword evidence="6" id="KW-0964">Secreted</keyword>
<dbReference type="AlphaFoldDB" id="A0A6A5XZ52"/>
<evidence type="ECO:0000259" key="15">
    <source>
        <dbReference type="Pfam" id="PF04389"/>
    </source>
</evidence>
<dbReference type="OrthoDB" id="10013407at2759"/>
<evidence type="ECO:0000256" key="2">
    <source>
        <dbReference type="ARBA" id="ARBA00004613"/>
    </source>
</evidence>
<dbReference type="InterPro" id="IPR003137">
    <property type="entry name" value="PA_domain"/>
</dbReference>
<keyword evidence="11 13" id="KW-0862">Zinc</keyword>
<keyword evidence="5" id="KW-0031">Aminopeptidase</keyword>
<dbReference type="SUPFAM" id="SSF52025">
    <property type="entry name" value="PA domain"/>
    <property type="match status" value="1"/>
</dbReference>
<accession>A0A6A5XZ52</accession>
<comment type="subcellular location">
    <subcellularLocation>
        <location evidence="2">Secreted</location>
    </subcellularLocation>
</comment>
<organism evidence="16 17">
    <name type="scientific">Aaosphaeria arxii CBS 175.79</name>
    <dbReference type="NCBI Taxonomy" id="1450172"/>
    <lineage>
        <taxon>Eukaryota</taxon>
        <taxon>Fungi</taxon>
        <taxon>Dikarya</taxon>
        <taxon>Ascomycota</taxon>
        <taxon>Pezizomycotina</taxon>
        <taxon>Dothideomycetes</taxon>
        <taxon>Pleosporomycetidae</taxon>
        <taxon>Pleosporales</taxon>
        <taxon>Pleosporales incertae sedis</taxon>
        <taxon>Aaosphaeria</taxon>
    </lineage>
</organism>
<dbReference type="SUPFAM" id="SSF53187">
    <property type="entry name" value="Zn-dependent exopeptidases"/>
    <property type="match status" value="1"/>
</dbReference>